<keyword evidence="3" id="KW-1185">Reference proteome</keyword>
<gene>
    <name evidence="2" type="ORF">HNQ88_004526</name>
</gene>
<name>A0AAE3XSX7_9BACT</name>
<dbReference type="InterPro" id="IPR011059">
    <property type="entry name" value="Metal-dep_hydrolase_composite"/>
</dbReference>
<proteinExistence type="predicted"/>
<dbReference type="EMBL" id="JAVDQD010000008">
    <property type="protein sequence ID" value="MDR6241439.1"/>
    <property type="molecule type" value="Genomic_DNA"/>
</dbReference>
<feature type="domain" description="Amidohydrolase 3" evidence="1">
    <location>
        <begin position="114"/>
        <end position="699"/>
    </location>
</feature>
<dbReference type="SUPFAM" id="SSF51556">
    <property type="entry name" value="Metallo-dependent hydrolases"/>
    <property type="match status" value="1"/>
</dbReference>
<dbReference type="InterPro" id="IPR013108">
    <property type="entry name" value="Amidohydro_3"/>
</dbReference>
<comment type="caution">
    <text evidence="2">The sequence shown here is derived from an EMBL/GenBank/DDBJ whole genome shotgun (WGS) entry which is preliminary data.</text>
</comment>
<evidence type="ECO:0000313" key="3">
    <source>
        <dbReference type="Proteomes" id="UP001185092"/>
    </source>
</evidence>
<dbReference type="PANTHER" id="PTHR22642">
    <property type="entry name" value="IMIDAZOLONEPROPIONASE"/>
    <property type="match status" value="1"/>
</dbReference>
<dbReference type="Gene3D" id="2.30.40.10">
    <property type="entry name" value="Urease, subunit C, domain 1"/>
    <property type="match status" value="1"/>
</dbReference>
<dbReference type="PANTHER" id="PTHR22642:SF2">
    <property type="entry name" value="PROTEIN LONG AFTER FAR-RED 3"/>
    <property type="match status" value="1"/>
</dbReference>
<dbReference type="InterPro" id="IPR032466">
    <property type="entry name" value="Metal_Hydrolase"/>
</dbReference>
<sequence>MESNHQCKEHDCHMGCGCYNPAVHMIDKNSKKVHKDLKPLPPIFPKDNNSLITERHETVCEGIIFYGGIIRPIMFEGQLDAKRTVEAMAIENGVIKNLGEFSNLSAMYPEFKKVNIGGKTILPGMIEPHCHIIPSSILLESGFWIDLSPFADQSLLPSSEYKVDKAIEKLKSGIETLEQNSDYNDFWLLAQGLDTSLLEDWINYDNPSKNILNLVDNSELDKVSTTRPVMVISASLHTLYVNSIALEVIWEKQNEESLNNNPQAKEFIKKYPSSDIYKNNKGILQEIEQMAPALESLPDIQNLSIQQTLSSTENNSIRSFFKTSRSRGVTMVYDAGMTAPWAENYLKYKSNTVQSGMEWGIRIGMAYAYNDSLLRADAEKQVLDFTQQKFKFPTKETINAYWGSVKLVGDGSNQGLTGYQSQPYSCPTFPPEVEPYFGIFNFKDDASSQHTIPNNQAPDYFKNLVTKISLNGWPLMIHANGNQTVKYTLQAFQQAYKAFQELNQYTAEKYSELRHRIEHCSLLDSDDIEVIKKLRLNPSYLIGHVGYWGYVFSSYIFNREIPSATKDQNIIKVNELDLCKSTSNENCPRPITLHSDCAVSPIGPLRNMEQAYTRFMESDYTNRKILNASEKLNASQALEVITYNAAWQCHAEQLVGSLEVGKLSDFVILEQDPLGNAFDTPEKAYQKLRYIKVKETWVGKNRFDYTIASPNN</sequence>
<dbReference type="GO" id="GO:0016810">
    <property type="term" value="F:hydrolase activity, acting on carbon-nitrogen (but not peptide) bonds"/>
    <property type="evidence" value="ECO:0007669"/>
    <property type="project" value="InterPro"/>
</dbReference>
<evidence type="ECO:0000259" key="1">
    <source>
        <dbReference type="Pfam" id="PF07969"/>
    </source>
</evidence>
<dbReference type="Gene3D" id="3.20.20.140">
    <property type="entry name" value="Metal-dependent hydrolases"/>
    <property type="match status" value="1"/>
</dbReference>
<dbReference type="Pfam" id="PF07969">
    <property type="entry name" value="Amidohydro_3"/>
    <property type="match status" value="1"/>
</dbReference>
<dbReference type="Proteomes" id="UP001185092">
    <property type="component" value="Unassembled WGS sequence"/>
</dbReference>
<reference evidence="2" key="1">
    <citation type="submission" date="2023-07" db="EMBL/GenBank/DDBJ databases">
        <title>Genomic Encyclopedia of Type Strains, Phase IV (KMG-IV): sequencing the most valuable type-strain genomes for metagenomic binning, comparative biology and taxonomic classification.</title>
        <authorList>
            <person name="Goeker M."/>
        </authorList>
    </citation>
    <scope>NUCLEOTIDE SEQUENCE</scope>
    <source>
        <strain evidence="2">DSM 26174</strain>
    </source>
</reference>
<evidence type="ECO:0000313" key="2">
    <source>
        <dbReference type="EMBL" id="MDR6241439.1"/>
    </source>
</evidence>
<accession>A0AAE3XSX7</accession>
<dbReference type="Gene3D" id="3.10.310.70">
    <property type="match status" value="1"/>
</dbReference>
<dbReference type="AlphaFoldDB" id="A0AAE3XSX7"/>
<protein>
    <recommendedName>
        <fullName evidence="1">Amidohydrolase 3 domain-containing protein</fullName>
    </recommendedName>
</protein>
<organism evidence="2 3">
    <name type="scientific">Aureibacter tunicatorum</name>
    <dbReference type="NCBI Taxonomy" id="866807"/>
    <lineage>
        <taxon>Bacteria</taxon>
        <taxon>Pseudomonadati</taxon>
        <taxon>Bacteroidota</taxon>
        <taxon>Cytophagia</taxon>
        <taxon>Cytophagales</taxon>
        <taxon>Persicobacteraceae</taxon>
        <taxon>Aureibacter</taxon>
    </lineage>
</organism>
<dbReference type="SUPFAM" id="SSF51338">
    <property type="entry name" value="Composite domain of metallo-dependent hydrolases"/>
    <property type="match status" value="2"/>
</dbReference>
<dbReference type="RefSeq" id="WP_309942211.1">
    <property type="nucleotide sequence ID" value="NZ_AP025306.1"/>
</dbReference>